<feature type="disulfide bond" evidence="1">
    <location>
        <begin position="1"/>
        <end position="13"/>
    </location>
</feature>
<accession>A0A7T8JVR7</accession>
<dbReference type="OrthoDB" id="10011303at2759"/>
<dbReference type="Gene3D" id="2.10.25.10">
    <property type="entry name" value="Laminin"/>
    <property type="match status" value="1"/>
</dbReference>
<comment type="caution">
    <text evidence="1">Lacks conserved residue(s) required for the propagation of feature annotation.</text>
</comment>
<dbReference type="PROSITE" id="PS50027">
    <property type="entry name" value="EGF_LAM_2"/>
    <property type="match status" value="1"/>
</dbReference>
<keyword evidence="1" id="KW-0424">Laminin EGF-like domain</keyword>
<organism evidence="3 4">
    <name type="scientific">Caligus rogercresseyi</name>
    <name type="common">Sea louse</name>
    <dbReference type="NCBI Taxonomy" id="217165"/>
    <lineage>
        <taxon>Eukaryota</taxon>
        <taxon>Metazoa</taxon>
        <taxon>Ecdysozoa</taxon>
        <taxon>Arthropoda</taxon>
        <taxon>Crustacea</taxon>
        <taxon>Multicrustacea</taxon>
        <taxon>Hexanauplia</taxon>
        <taxon>Copepoda</taxon>
        <taxon>Siphonostomatoida</taxon>
        <taxon>Caligidae</taxon>
        <taxon>Caligus</taxon>
    </lineage>
</organism>
<dbReference type="Proteomes" id="UP000595437">
    <property type="component" value="Chromosome 15"/>
</dbReference>
<dbReference type="EMBL" id="CP045904">
    <property type="protein sequence ID" value="QQP36309.1"/>
    <property type="molecule type" value="Genomic_DNA"/>
</dbReference>
<dbReference type="InterPro" id="IPR002049">
    <property type="entry name" value="LE_dom"/>
</dbReference>
<proteinExistence type="predicted"/>
<dbReference type="SMART" id="SM00180">
    <property type="entry name" value="EGF_Lam"/>
    <property type="match status" value="1"/>
</dbReference>
<reference evidence="4" key="1">
    <citation type="submission" date="2021-01" db="EMBL/GenBank/DDBJ databases">
        <title>Caligus Genome Assembly.</title>
        <authorList>
            <person name="Gallardo-Escarate C."/>
        </authorList>
    </citation>
    <scope>NUCLEOTIDE SEQUENCE [LARGE SCALE GENOMIC DNA]</scope>
</reference>
<feature type="domain" description="Laminin EGF-like" evidence="2">
    <location>
        <begin position="1"/>
        <end position="45"/>
    </location>
</feature>
<sequence length="98" mass="10501">CQCDTLGSRGVSCDDNGICSCLSNFIGTKCNQCAPERYNYPLCEECNCNPEGVTQDFFAMEAASQPHKVPFVDARNAFLAAYATPASHYSGTSKCGTP</sequence>
<evidence type="ECO:0000313" key="4">
    <source>
        <dbReference type="Proteomes" id="UP000595437"/>
    </source>
</evidence>
<protein>
    <recommendedName>
        <fullName evidence="2">Laminin EGF-like domain-containing protein</fullName>
    </recommendedName>
</protein>
<keyword evidence="1" id="KW-1015">Disulfide bond</keyword>
<evidence type="ECO:0000259" key="2">
    <source>
        <dbReference type="PROSITE" id="PS50027"/>
    </source>
</evidence>
<dbReference type="CDD" id="cd00055">
    <property type="entry name" value="EGF_Lam"/>
    <property type="match status" value="1"/>
</dbReference>
<feature type="disulfide bond" evidence="1">
    <location>
        <begin position="21"/>
        <end position="30"/>
    </location>
</feature>
<name>A0A7T8JVR7_CALRO</name>
<dbReference type="AlphaFoldDB" id="A0A7T8JVR7"/>
<feature type="non-terminal residue" evidence="3">
    <location>
        <position position="1"/>
    </location>
</feature>
<keyword evidence="4" id="KW-1185">Reference proteome</keyword>
<dbReference type="PROSITE" id="PS01248">
    <property type="entry name" value="EGF_LAM_1"/>
    <property type="match status" value="1"/>
</dbReference>
<evidence type="ECO:0000313" key="3">
    <source>
        <dbReference type="EMBL" id="QQP36309.1"/>
    </source>
</evidence>
<dbReference type="SUPFAM" id="SSF57196">
    <property type="entry name" value="EGF/Laminin"/>
    <property type="match status" value="1"/>
</dbReference>
<gene>
    <name evidence="3" type="ORF">FKW44_021362</name>
</gene>
<evidence type="ECO:0000256" key="1">
    <source>
        <dbReference type="PROSITE-ProRule" id="PRU00460"/>
    </source>
</evidence>
<dbReference type="Pfam" id="PF00053">
    <property type="entry name" value="EGF_laminin"/>
    <property type="match status" value="1"/>
</dbReference>